<organism evidence="2 3">
    <name type="scientific">Haematococcus lacustris</name>
    <name type="common">Green alga</name>
    <name type="synonym">Haematococcus pluvialis</name>
    <dbReference type="NCBI Taxonomy" id="44745"/>
    <lineage>
        <taxon>Eukaryota</taxon>
        <taxon>Viridiplantae</taxon>
        <taxon>Chlorophyta</taxon>
        <taxon>core chlorophytes</taxon>
        <taxon>Chlorophyceae</taxon>
        <taxon>CS clade</taxon>
        <taxon>Chlamydomonadales</taxon>
        <taxon>Haematococcaceae</taxon>
        <taxon>Haematococcus</taxon>
    </lineage>
</organism>
<dbReference type="Proteomes" id="UP000485058">
    <property type="component" value="Unassembled WGS sequence"/>
</dbReference>
<dbReference type="EMBL" id="BLLF01007232">
    <property type="protein sequence ID" value="GFH32841.1"/>
    <property type="molecule type" value="Genomic_DNA"/>
</dbReference>
<protein>
    <submittedName>
        <fullName evidence="2">Uncharacterized protein</fullName>
    </submittedName>
</protein>
<dbReference type="AlphaFoldDB" id="A0A6A0AKK7"/>
<keyword evidence="3" id="KW-1185">Reference proteome</keyword>
<comment type="caution">
    <text evidence="2">The sequence shown here is derived from an EMBL/GenBank/DDBJ whole genome shotgun (WGS) entry which is preliminary data.</text>
</comment>
<feature type="region of interest" description="Disordered" evidence="1">
    <location>
        <begin position="60"/>
        <end position="108"/>
    </location>
</feature>
<evidence type="ECO:0000313" key="3">
    <source>
        <dbReference type="Proteomes" id="UP000485058"/>
    </source>
</evidence>
<evidence type="ECO:0000256" key="1">
    <source>
        <dbReference type="SAM" id="MobiDB-lite"/>
    </source>
</evidence>
<evidence type="ECO:0000313" key="2">
    <source>
        <dbReference type="EMBL" id="GFH32841.1"/>
    </source>
</evidence>
<gene>
    <name evidence="2" type="ORF">HaLaN_32128</name>
</gene>
<accession>A0A6A0AKK7</accession>
<name>A0A6A0AKK7_HAELA</name>
<sequence>MDRSTAGYLVLTGALRSLGRPVVTARRRSVEEDYPQAIPLAGHLTLTFDTASHVVRVWKAGQSSGSKQVPDPQARTRTSCDEEPCGGCEDDKTKRRDRRRTNERRMSFRLQTATEPCFHDATKAILHFSSEA</sequence>
<reference evidence="2 3" key="1">
    <citation type="submission" date="2020-02" db="EMBL/GenBank/DDBJ databases">
        <title>Draft genome sequence of Haematococcus lacustris strain NIES-144.</title>
        <authorList>
            <person name="Morimoto D."/>
            <person name="Nakagawa S."/>
            <person name="Yoshida T."/>
            <person name="Sawayama S."/>
        </authorList>
    </citation>
    <scope>NUCLEOTIDE SEQUENCE [LARGE SCALE GENOMIC DNA]</scope>
    <source>
        <strain evidence="2 3">NIES-144</strain>
    </source>
</reference>
<proteinExistence type="predicted"/>